<proteinExistence type="predicted"/>
<keyword evidence="2" id="KW-1185">Reference proteome</keyword>
<reference evidence="2" key="2">
    <citation type="journal article" date="2017" name="Nat. Plants">
        <title>The Aegilops tauschii genome reveals multiple impacts of transposons.</title>
        <authorList>
            <person name="Zhao G."/>
            <person name="Zou C."/>
            <person name="Li K."/>
            <person name="Wang K."/>
            <person name="Li T."/>
            <person name="Gao L."/>
            <person name="Zhang X."/>
            <person name="Wang H."/>
            <person name="Yang Z."/>
            <person name="Liu X."/>
            <person name="Jiang W."/>
            <person name="Mao L."/>
            <person name="Kong X."/>
            <person name="Jiao Y."/>
            <person name="Jia J."/>
        </authorList>
    </citation>
    <scope>NUCLEOTIDE SEQUENCE [LARGE SCALE GENOMIC DNA]</scope>
    <source>
        <strain evidence="2">cv. AL8/78</strain>
    </source>
</reference>
<organism evidence="1 2">
    <name type="scientific">Aegilops tauschii subsp. strangulata</name>
    <name type="common">Goatgrass</name>
    <dbReference type="NCBI Taxonomy" id="200361"/>
    <lineage>
        <taxon>Eukaryota</taxon>
        <taxon>Viridiplantae</taxon>
        <taxon>Streptophyta</taxon>
        <taxon>Embryophyta</taxon>
        <taxon>Tracheophyta</taxon>
        <taxon>Spermatophyta</taxon>
        <taxon>Magnoliopsida</taxon>
        <taxon>Liliopsida</taxon>
        <taxon>Poales</taxon>
        <taxon>Poaceae</taxon>
        <taxon>BOP clade</taxon>
        <taxon>Pooideae</taxon>
        <taxon>Triticodae</taxon>
        <taxon>Triticeae</taxon>
        <taxon>Triticinae</taxon>
        <taxon>Aegilops</taxon>
    </lineage>
</organism>
<evidence type="ECO:0000313" key="1">
    <source>
        <dbReference type="EnsemblPlants" id="AET6Gv20910500.2"/>
    </source>
</evidence>
<reference evidence="1" key="4">
    <citation type="submission" date="2019-03" db="UniProtKB">
        <authorList>
            <consortium name="EnsemblPlants"/>
        </authorList>
    </citation>
    <scope>IDENTIFICATION</scope>
</reference>
<evidence type="ECO:0000313" key="2">
    <source>
        <dbReference type="Proteomes" id="UP000015105"/>
    </source>
</evidence>
<reference evidence="1" key="5">
    <citation type="journal article" date="2021" name="G3 (Bethesda)">
        <title>Aegilops tauschii genome assembly Aet v5.0 features greater sequence contiguity and improved annotation.</title>
        <authorList>
            <person name="Wang L."/>
            <person name="Zhu T."/>
            <person name="Rodriguez J.C."/>
            <person name="Deal K.R."/>
            <person name="Dubcovsky J."/>
            <person name="McGuire P.E."/>
            <person name="Lux T."/>
            <person name="Spannagl M."/>
            <person name="Mayer K.F.X."/>
            <person name="Baldrich P."/>
            <person name="Meyers B.C."/>
            <person name="Huo N."/>
            <person name="Gu Y.Q."/>
            <person name="Zhou H."/>
            <person name="Devos K.M."/>
            <person name="Bennetzen J.L."/>
            <person name="Unver T."/>
            <person name="Budak H."/>
            <person name="Gulick P.J."/>
            <person name="Galiba G."/>
            <person name="Kalapos B."/>
            <person name="Nelson D.R."/>
            <person name="Li P."/>
            <person name="You F.M."/>
            <person name="Luo M.C."/>
            <person name="Dvorak J."/>
        </authorList>
    </citation>
    <scope>NUCLEOTIDE SEQUENCE [LARGE SCALE GENOMIC DNA]</scope>
    <source>
        <strain evidence="1">cv. AL8/78</strain>
    </source>
</reference>
<dbReference type="Proteomes" id="UP000015105">
    <property type="component" value="Chromosome 6D"/>
</dbReference>
<dbReference type="Gramene" id="AET6Gv20910500.2">
    <property type="protein sequence ID" value="AET6Gv20910500.2"/>
    <property type="gene ID" value="AET6Gv20910500"/>
</dbReference>
<name>A0A453PY18_AEGTS</name>
<protein>
    <submittedName>
        <fullName evidence="1">Uncharacterized protein</fullName>
    </submittedName>
</protein>
<accession>A0A453PY18</accession>
<reference evidence="1" key="3">
    <citation type="journal article" date="2017" name="Nature">
        <title>Genome sequence of the progenitor of the wheat D genome Aegilops tauschii.</title>
        <authorList>
            <person name="Luo M.C."/>
            <person name="Gu Y.Q."/>
            <person name="Puiu D."/>
            <person name="Wang H."/>
            <person name="Twardziok S.O."/>
            <person name="Deal K.R."/>
            <person name="Huo N."/>
            <person name="Zhu T."/>
            <person name="Wang L."/>
            <person name="Wang Y."/>
            <person name="McGuire P.E."/>
            <person name="Liu S."/>
            <person name="Long H."/>
            <person name="Ramasamy R.K."/>
            <person name="Rodriguez J.C."/>
            <person name="Van S.L."/>
            <person name="Yuan L."/>
            <person name="Wang Z."/>
            <person name="Xia Z."/>
            <person name="Xiao L."/>
            <person name="Anderson O.D."/>
            <person name="Ouyang S."/>
            <person name="Liang Y."/>
            <person name="Zimin A.V."/>
            <person name="Pertea G."/>
            <person name="Qi P."/>
            <person name="Bennetzen J.L."/>
            <person name="Dai X."/>
            <person name="Dawson M.W."/>
            <person name="Muller H.G."/>
            <person name="Kugler K."/>
            <person name="Rivarola-Duarte L."/>
            <person name="Spannagl M."/>
            <person name="Mayer K.F.X."/>
            <person name="Lu F.H."/>
            <person name="Bevan M.W."/>
            <person name="Leroy P."/>
            <person name="Li P."/>
            <person name="You F.M."/>
            <person name="Sun Q."/>
            <person name="Liu Z."/>
            <person name="Lyons E."/>
            <person name="Wicker T."/>
            <person name="Salzberg S.L."/>
            <person name="Devos K.M."/>
            <person name="Dvorak J."/>
        </authorList>
    </citation>
    <scope>NUCLEOTIDE SEQUENCE [LARGE SCALE GENOMIC DNA]</scope>
    <source>
        <strain evidence="1">cv. AL8/78</strain>
    </source>
</reference>
<dbReference type="EnsemblPlants" id="AET6Gv20910500.2">
    <property type="protein sequence ID" value="AET6Gv20910500.2"/>
    <property type="gene ID" value="AET6Gv20910500"/>
</dbReference>
<dbReference type="AlphaFoldDB" id="A0A453PY18"/>
<sequence length="37" mass="4295">SARHEIDIDYGVGQCYYHHHSRARSPSDHVRCPPLPH</sequence>
<reference evidence="2" key="1">
    <citation type="journal article" date="2014" name="Science">
        <title>Ancient hybridizations among the ancestral genomes of bread wheat.</title>
        <authorList>
            <consortium name="International Wheat Genome Sequencing Consortium,"/>
            <person name="Marcussen T."/>
            <person name="Sandve S.R."/>
            <person name="Heier L."/>
            <person name="Spannagl M."/>
            <person name="Pfeifer M."/>
            <person name="Jakobsen K.S."/>
            <person name="Wulff B.B."/>
            <person name="Steuernagel B."/>
            <person name="Mayer K.F."/>
            <person name="Olsen O.A."/>
        </authorList>
    </citation>
    <scope>NUCLEOTIDE SEQUENCE [LARGE SCALE GENOMIC DNA]</scope>
    <source>
        <strain evidence="2">cv. AL8/78</strain>
    </source>
</reference>